<dbReference type="PANTHER" id="PTHR45694">
    <property type="entry name" value="GLUTAREDOXIN 2"/>
    <property type="match status" value="1"/>
</dbReference>
<dbReference type="GO" id="GO:0005737">
    <property type="term" value="C:cytoplasm"/>
    <property type="evidence" value="ECO:0007669"/>
    <property type="project" value="TreeGrafter"/>
</dbReference>
<dbReference type="PROSITE" id="PS51354">
    <property type="entry name" value="GLUTAREDOXIN_2"/>
    <property type="match status" value="1"/>
</dbReference>
<dbReference type="PRINTS" id="PR00160">
    <property type="entry name" value="GLUTAREDOXIN"/>
</dbReference>
<accession>A0A8K1C3M5</accession>
<dbReference type="InterPro" id="IPR002109">
    <property type="entry name" value="Glutaredoxin"/>
</dbReference>
<proteinExistence type="predicted"/>
<dbReference type="InterPro" id="IPR036249">
    <property type="entry name" value="Thioredoxin-like_sf"/>
</dbReference>
<dbReference type="GO" id="GO:0034599">
    <property type="term" value="P:cellular response to oxidative stress"/>
    <property type="evidence" value="ECO:0007669"/>
    <property type="project" value="TreeGrafter"/>
</dbReference>
<feature type="domain" description="Glutaredoxin" evidence="1">
    <location>
        <begin position="45"/>
        <end position="107"/>
    </location>
</feature>
<dbReference type="OrthoDB" id="418495at2759"/>
<dbReference type="Pfam" id="PF00462">
    <property type="entry name" value="Glutaredoxin"/>
    <property type="match status" value="1"/>
</dbReference>
<evidence type="ECO:0000313" key="2">
    <source>
        <dbReference type="EMBL" id="TMW55841.1"/>
    </source>
</evidence>
<name>A0A8K1C3M5_PYTOL</name>
<protein>
    <recommendedName>
        <fullName evidence="1">Glutaredoxin domain-containing protein</fullName>
    </recommendedName>
</protein>
<dbReference type="AlphaFoldDB" id="A0A8K1C3M5"/>
<dbReference type="InterPro" id="IPR014025">
    <property type="entry name" value="Glutaredoxin_subgr"/>
</dbReference>
<comment type="caution">
    <text evidence="2">The sequence shown here is derived from an EMBL/GenBank/DDBJ whole genome shotgun (WGS) entry which is preliminary data.</text>
</comment>
<dbReference type="Gene3D" id="3.40.30.10">
    <property type="entry name" value="Glutaredoxin"/>
    <property type="match status" value="1"/>
</dbReference>
<keyword evidence="3" id="KW-1185">Reference proteome</keyword>
<sequence>MWTRYALRTARPSAMRVQTTFGSRRTLHVEATKDSIQNAIQQTNVLLFTQDYCGDCISTKVLFEDLEADHQVVNLSEREDANEIRRILNELTEQAHLPVVFIKGKLVGGYDEAIALHRDDKLEEAVTGTTDA</sequence>
<dbReference type="GO" id="GO:0015038">
    <property type="term" value="F:glutathione disulfide oxidoreductase activity"/>
    <property type="evidence" value="ECO:0007669"/>
    <property type="project" value="TreeGrafter"/>
</dbReference>
<organism evidence="2 3">
    <name type="scientific">Pythium oligandrum</name>
    <name type="common">Mycoparasitic fungus</name>
    <dbReference type="NCBI Taxonomy" id="41045"/>
    <lineage>
        <taxon>Eukaryota</taxon>
        <taxon>Sar</taxon>
        <taxon>Stramenopiles</taxon>
        <taxon>Oomycota</taxon>
        <taxon>Peronosporomycetes</taxon>
        <taxon>Pythiales</taxon>
        <taxon>Pythiaceae</taxon>
        <taxon>Pythium</taxon>
    </lineage>
</organism>
<evidence type="ECO:0000259" key="1">
    <source>
        <dbReference type="Pfam" id="PF00462"/>
    </source>
</evidence>
<dbReference type="EMBL" id="SPLM01000146">
    <property type="protein sequence ID" value="TMW55841.1"/>
    <property type="molecule type" value="Genomic_DNA"/>
</dbReference>
<dbReference type="SUPFAM" id="SSF52833">
    <property type="entry name" value="Thioredoxin-like"/>
    <property type="match status" value="1"/>
</dbReference>
<dbReference type="Proteomes" id="UP000794436">
    <property type="component" value="Unassembled WGS sequence"/>
</dbReference>
<gene>
    <name evidence="2" type="ORF">Poli38472_008489</name>
</gene>
<dbReference type="PANTHER" id="PTHR45694:SF18">
    <property type="entry name" value="GLUTAREDOXIN-1-RELATED"/>
    <property type="match status" value="1"/>
</dbReference>
<evidence type="ECO:0000313" key="3">
    <source>
        <dbReference type="Proteomes" id="UP000794436"/>
    </source>
</evidence>
<reference evidence="2" key="1">
    <citation type="submission" date="2019-03" db="EMBL/GenBank/DDBJ databases">
        <title>Long read genome sequence of the mycoparasitic Pythium oligandrum ATCC 38472 isolated from sugarbeet rhizosphere.</title>
        <authorList>
            <person name="Gaulin E."/>
        </authorList>
    </citation>
    <scope>NUCLEOTIDE SEQUENCE</scope>
    <source>
        <strain evidence="2">ATCC 38472_TT</strain>
    </source>
</reference>